<name>A0AAD6ZTL6_9AGAR</name>
<protein>
    <submittedName>
        <fullName evidence="1">Uncharacterized protein</fullName>
    </submittedName>
</protein>
<evidence type="ECO:0000313" key="2">
    <source>
        <dbReference type="Proteomes" id="UP001218218"/>
    </source>
</evidence>
<dbReference type="EMBL" id="JARIHO010000029">
    <property type="protein sequence ID" value="KAJ7337392.1"/>
    <property type="molecule type" value="Genomic_DNA"/>
</dbReference>
<reference evidence="1" key="1">
    <citation type="submission" date="2023-03" db="EMBL/GenBank/DDBJ databases">
        <title>Massive genome expansion in bonnet fungi (Mycena s.s.) driven by repeated elements and novel gene families across ecological guilds.</title>
        <authorList>
            <consortium name="Lawrence Berkeley National Laboratory"/>
            <person name="Harder C.B."/>
            <person name="Miyauchi S."/>
            <person name="Viragh M."/>
            <person name="Kuo A."/>
            <person name="Thoen E."/>
            <person name="Andreopoulos B."/>
            <person name="Lu D."/>
            <person name="Skrede I."/>
            <person name="Drula E."/>
            <person name="Henrissat B."/>
            <person name="Morin E."/>
            <person name="Kohler A."/>
            <person name="Barry K."/>
            <person name="LaButti K."/>
            <person name="Morin E."/>
            <person name="Salamov A."/>
            <person name="Lipzen A."/>
            <person name="Mereny Z."/>
            <person name="Hegedus B."/>
            <person name="Baldrian P."/>
            <person name="Stursova M."/>
            <person name="Weitz H."/>
            <person name="Taylor A."/>
            <person name="Grigoriev I.V."/>
            <person name="Nagy L.G."/>
            <person name="Martin F."/>
            <person name="Kauserud H."/>
        </authorList>
    </citation>
    <scope>NUCLEOTIDE SEQUENCE</scope>
    <source>
        <strain evidence="1">CBHHK002</strain>
    </source>
</reference>
<organism evidence="1 2">
    <name type="scientific">Mycena albidolilacea</name>
    <dbReference type="NCBI Taxonomy" id="1033008"/>
    <lineage>
        <taxon>Eukaryota</taxon>
        <taxon>Fungi</taxon>
        <taxon>Dikarya</taxon>
        <taxon>Basidiomycota</taxon>
        <taxon>Agaricomycotina</taxon>
        <taxon>Agaricomycetes</taxon>
        <taxon>Agaricomycetidae</taxon>
        <taxon>Agaricales</taxon>
        <taxon>Marasmiineae</taxon>
        <taxon>Mycenaceae</taxon>
        <taxon>Mycena</taxon>
    </lineage>
</organism>
<sequence length="273" mass="31293">MTSGHESKAEERWEIQYSVAKCVPEQADLAPMNKYKKRATVAEDESDRPRTSRARHRKTFQFVWVLFKLSDSNIDANLGDQTTSCRLIGQGYWKLGHSSDVIIRGIGKVVLQPHAAFGHCAKPHRGFSVFILWETREKDENAIWRSLIQLDLAQKLHTWYNLEVGYSARMKKCSCGFAQCPKAAGSRMRLVRLLHNLSIFRVYLAPTVWECEIIVSRRAPSYRPTVDRPVPSSVMGEPPLPYRRRTAVYGTIRQPRRTVTIPTRPLFQPTAKP</sequence>
<comment type="caution">
    <text evidence="1">The sequence shown here is derived from an EMBL/GenBank/DDBJ whole genome shotgun (WGS) entry which is preliminary data.</text>
</comment>
<evidence type="ECO:0000313" key="1">
    <source>
        <dbReference type="EMBL" id="KAJ7337392.1"/>
    </source>
</evidence>
<dbReference type="AlphaFoldDB" id="A0AAD6ZTL6"/>
<dbReference type="Proteomes" id="UP001218218">
    <property type="component" value="Unassembled WGS sequence"/>
</dbReference>
<gene>
    <name evidence="1" type="ORF">DFH08DRAFT_812746</name>
</gene>
<keyword evidence="2" id="KW-1185">Reference proteome</keyword>
<proteinExistence type="predicted"/>
<accession>A0AAD6ZTL6</accession>